<feature type="compositionally biased region" description="Polar residues" evidence="1">
    <location>
        <begin position="122"/>
        <end position="132"/>
    </location>
</feature>
<protein>
    <recommendedName>
        <fullName evidence="4">CxC2-like cysteine cluster KDZ transposase-associated domain-containing protein</fullName>
    </recommendedName>
</protein>
<sequence>MKHERTYHARPAQPMAKDNAVRNAAQEDGNASPRSAAKSTDPEHSNNAHSDVDDLQFEFDFIESPILEALHDLDHLQDESSSLSPGVLADNSDDTSSHNRSTDYISDAFPMGFAPGADFNDDSSTSFEGNSVSDDDDIPPHDPADHEHFEADPVESTREYHLFINGTPCDEQGNSLPPDTPPAPQEGPAANDWSPFRDRVEFELAEFLYTREQMSAGNINILLDLWAASLMKHGENPPFANAKDLYQTIDAISHGDVPWQSSKMCYRGPLPDNDVPPWMVAEYEVLFRDPHEIAKNMLANPDFNDEIDYSPFREFYNGERHLKDFMSGDWAWRQADLIANDPNMHGAAFVPIILGNDKTTVSVAMGQNEYYPLYMSIGGVHNSVRCAHRNAVTLVGFLAIPKTDREYKDDIKFRKFRRQLFHTSLSHILQGLKPAMTTPEVTRCGDALLACIVQGWCPKCTARSDNLDSPGSGPRSREHTDALLEEFGVGVLWDEYGIVDIVMPKPIKHVSLIPAPNKRILQHHIRHVHRAQRIHHVLTAREEEDRHALEPRQGPDQVVTTPLVPMCIRCEGAHMDTPLPATTDRILQASSIF</sequence>
<dbReference type="InterPro" id="IPR041078">
    <property type="entry name" value="Plavaka"/>
</dbReference>
<comment type="caution">
    <text evidence="2">The sequence shown here is derived from an EMBL/GenBank/DDBJ whole genome shotgun (WGS) entry which is preliminary data.</text>
</comment>
<gene>
    <name evidence="2" type="ORF">SCP_0100880</name>
</gene>
<evidence type="ECO:0000256" key="1">
    <source>
        <dbReference type="SAM" id="MobiDB-lite"/>
    </source>
</evidence>
<evidence type="ECO:0000313" key="3">
    <source>
        <dbReference type="Proteomes" id="UP000287166"/>
    </source>
</evidence>
<feature type="compositionally biased region" description="Basic and acidic residues" evidence="1">
    <location>
        <begin position="138"/>
        <end position="148"/>
    </location>
</feature>
<dbReference type="AlphaFoldDB" id="A0A401G4V8"/>
<keyword evidence="3" id="KW-1185">Reference proteome</keyword>
<feature type="compositionally biased region" description="Basic and acidic residues" evidence="1">
    <location>
        <begin position="40"/>
        <end position="52"/>
    </location>
</feature>
<reference evidence="2 3" key="1">
    <citation type="journal article" date="2018" name="Sci. Rep.">
        <title>Genome sequence of the cauliflower mushroom Sparassis crispa (Hanabiratake) and its association with beneficial usage.</title>
        <authorList>
            <person name="Kiyama R."/>
            <person name="Furutani Y."/>
            <person name="Kawaguchi K."/>
            <person name="Nakanishi T."/>
        </authorList>
    </citation>
    <scope>NUCLEOTIDE SEQUENCE [LARGE SCALE GENOMIC DNA]</scope>
</reference>
<feature type="region of interest" description="Disordered" evidence="1">
    <location>
        <begin position="115"/>
        <end position="148"/>
    </location>
</feature>
<organism evidence="2 3">
    <name type="scientific">Sparassis crispa</name>
    <dbReference type="NCBI Taxonomy" id="139825"/>
    <lineage>
        <taxon>Eukaryota</taxon>
        <taxon>Fungi</taxon>
        <taxon>Dikarya</taxon>
        <taxon>Basidiomycota</taxon>
        <taxon>Agaricomycotina</taxon>
        <taxon>Agaricomycetes</taxon>
        <taxon>Polyporales</taxon>
        <taxon>Sparassidaceae</taxon>
        <taxon>Sparassis</taxon>
    </lineage>
</organism>
<dbReference type="Pfam" id="PF18759">
    <property type="entry name" value="Plavaka"/>
    <property type="match status" value="2"/>
</dbReference>
<dbReference type="EMBL" id="BFAD01000001">
    <property type="protein sequence ID" value="GBE77216.1"/>
    <property type="molecule type" value="Genomic_DNA"/>
</dbReference>
<dbReference type="RefSeq" id="XP_027608129.1">
    <property type="nucleotide sequence ID" value="XM_027752328.1"/>
</dbReference>
<dbReference type="GeneID" id="38774133"/>
<name>A0A401G4V8_9APHY</name>
<dbReference type="OrthoDB" id="3199698at2759"/>
<accession>A0A401G4V8</accession>
<proteinExistence type="predicted"/>
<feature type="region of interest" description="Disordered" evidence="1">
    <location>
        <begin position="165"/>
        <end position="193"/>
    </location>
</feature>
<dbReference type="Proteomes" id="UP000287166">
    <property type="component" value="Unassembled WGS sequence"/>
</dbReference>
<evidence type="ECO:0008006" key="4">
    <source>
        <dbReference type="Google" id="ProtNLM"/>
    </source>
</evidence>
<feature type="region of interest" description="Disordered" evidence="1">
    <location>
        <begin position="1"/>
        <end position="52"/>
    </location>
</feature>
<dbReference type="STRING" id="139825.A0A401G4V8"/>
<evidence type="ECO:0000313" key="2">
    <source>
        <dbReference type="EMBL" id="GBE77216.1"/>
    </source>
</evidence>
<feature type="region of interest" description="Disordered" evidence="1">
    <location>
        <begin position="78"/>
        <end position="103"/>
    </location>
</feature>
<dbReference type="InParanoid" id="A0A401G4V8"/>